<proteinExistence type="predicted"/>
<sequence length="120" mass="12698">MTVRQAFNVLPDGNPVRMVNDVEKRWDRPAAFRAAATYAGVVVGVAAVVFVAYALISKTSIVAASAVPAVLFLGGLGAFVKTYQVWKAQGTWVPWQGAGWFLLTLMLVCLAIPGAAAMAD</sequence>
<reference evidence="3" key="1">
    <citation type="submission" date="2016-10" db="EMBL/GenBank/DDBJ databases">
        <authorList>
            <person name="Varghese N."/>
            <person name="Submissions S."/>
        </authorList>
    </citation>
    <scope>NUCLEOTIDE SEQUENCE [LARGE SCALE GENOMIC DNA]</scope>
    <source>
        <strain evidence="3">DSM 45405</strain>
    </source>
</reference>
<evidence type="ECO:0008006" key="4">
    <source>
        <dbReference type="Google" id="ProtNLM"/>
    </source>
</evidence>
<dbReference type="EMBL" id="LT629971">
    <property type="protein sequence ID" value="SEH51378.1"/>
    <property type="molecule type" value="Genomic_DNA"/>
</dbReference>
<accession>A0A1H6ITM6</accession>
<name>A0A1H6ITM6_MYCRU</name>
<evidence type="ECO:0000313" key="3">
    <source>
        <dbReference type="Proteomes" id="UP000182915"/>
    </source>
</evidence>
<dbReference type="AlphaFoldDB" id="A0A1H6ITM6"/>
<feature type="transmembrane region" description="Helical" evidence="1">
    <location>
        <begin position="35"/>
        <end position="56"/>
    </location>
</feature>
<organism evidence="2 3">
    <name type="scientific">Mycolicibacterium rutilum</name>
    <name type="common">Mycobacterium rutilum</name>
    <dbReference type="NCBI Taxonomy" id="370526"/>
    <lineage>
        <taxon>Bacteria</taxon>
        <taxon>Bacillati</taxon>
        <taxon>Actinomycetota</taxon>
        <taxon>Actinomycetes</taxon>
        <taxon>Mycobacteriales</taxon>
        <taxon>Mycobacteriaceae</taxon>
        <taxon>Mycolicibacterium</taxon>
    </lineage>
</organism>
<keyword evidence="1" id="KW-0472">Membrane</keyword>
<protein>
    <recommendedName>
        <fullName evidence="4">Transmembrane protein</fullName>
    </recommendedName>
</protein>
<dbReference type="STRING" id="370526.SAMN04489835_0797"/>
<gene>
    <name evidence="2" type="ORF">SAMN04489835_0797</name>
</gene>
<keyword evidence="3" id="KW-1185">Reference proteome</keyword>
<dbReference type="Proteomes" id="UP000182915">
    <property type="component" value="Chromosome I"/>
</dbReference>
<feature type="transmembrane region" description="Helical" evidence="1">
    <location>
        <begin position="100"/>
        <end position="119"/>
    </location>
</feature>
<keyword evidence="1" id="KW-0812">Transmembrane</keyword>
<keyword evidence="1" id="KW-1133">Transmembrane helix</keyword>
<evidence type="ECO:0000313" key="2">
    <source>
        <dbReference type="EMBL" id="SEH51378.1"/>
    </source>
</evidence>
<evidence type="ECO:0000256" key="1">
    <source>
        <dbReference type="SAM" id="Phobius"/>
    </source>
</evidence>
<feature type="transmembrane region" description="Helical" evidence="1">
    <location>
        <begin position="61"/>
        <end position="80"/>
    </location>
</feature>